<dbReference type="Proteomes" id="UP001480595">
    <property type="component" value="Unassembled WGS sequence"/>
</dbReference>
<feature type="region of interest" description="Disordered" evidence="1">
    <location>
        <begin position="192"/>
        <end position="211"/>
    </location>
</feature>
<evidence type="ECO:0000313" key="5">
    <source>
        <dbReference type="Proteomes" id="UP001480595"/>
    </source>
</evidence>
<proteinExistence type="predicted"/>
<dbReference type="InterPro" id="IPR055560">
    <property type="entry name" value="DUF7136"/>
</dbReference>
<keyword evidence="2" id="KW-0732">Signal</keyword>
<dbReference type="Pfam" id="PF23584">
    <property type="entry name" value="DUF7136"/>
    <property type="match status" value="1"/>
</dbReference>
<feature type="region of interest" description="Disordered" evidence="1">
    <location>
        <begin position="161"/>
        <end position="180"/>
    </location>
</feature>
<dbReference type="RefSeq" id="XP_066717762.1">
    <property type="nucleotide sequence ID" value="XM_066855595.1"/>
</dbReference>
<evidence type="ECO:0000256" key="1">
    <source>
        <dbReference type="SAM" id="MobiDB-lite"/>
    </source>
</evidence>
<feature type="compositionally biased region" description="Gly residues" evidence="1">
    <location>
        <begin position="278"/>
        <end position="288"/>
    </location>
</feature>
<feature type="signal peptide" evidence="2">
    <location>
        <begin position="1"/>
        <end position="27"/>
    </location>
</feature>
<name>A0ABR1VQ55_9PEZI</name>
<keyword evidence="5" id="KW-1185">Reference proteome</keyword>
<evidence type="ECO:0000313" key="4">
    <source>
        <dbReference type="EMBL" id="KAK8073287.1"/>
    </source>
</evidence>
<dbReference type="GeneID" id="92088658"/>
<feature type="chain" id="PRO_5045790619" description="DUF7136 domain-containing protein" evidence="2">
    <location>
        <begin position="28"/>
        <end position="288"/>
    </location>
</feature>
<dbReference type="EMBL" id="JAQQWL010000005">
    <property type="protein sequence ID" value="KAK8073287.1"/>
    <property type="molecule type" value="Genomic_DNA"/>
</dbReference>
<protein>
    <recommendedName>
        <fullName evidence="3">DUF7136 domain-containing protein</fullName>
    </recommendedName>
</protein>
<accession>A0ABR1VQ55</accession>
<sequence>MTPVFALWAWLLPHLLLLQHLVGAATAASSPPPSSSLGNTIEADLIFPHEGGRYTNAPNGIPVVIGIQNAAVAARFGFKLRWQLLEAPNRRGEVSVKLGGGAYPSLSPGNTDTDVNATAPSFPWSTTAKITGHLVPGDYTLRWSLGLVPYCDFGNPTRPRRAGGVPPDTEVAQWPPLVPGAQRHGRRLRRHGVGHLHAGPGPRHGRPGVRNERVQSDGLAAAVVDEEQHHHHNHHCHCHRHRHRDNGVSDGDDDANTDGGEETYEHQRQQHGQRASYGDGGCDSAGRC</sequence>
<reference evidence="4 5" key="1">
    <citation type="submission" date="2023-01" db="EMBL/GenBank/DDBJ databases">
        <title>Analysis of 21 Apiospora genomes using comparative genomics revels a genus with tremendous synthesis potential of carbohydrate active enzymes and secondary metabolites.</title>
        <authorList>
            <person name="Sorensen T."/>
        </authorList>
    </citation>
    <scope>NUCLEOTIDE SEQUENCE [LARGE SCALE GENOMIC DNA]</scope>
    <source>
        <strain evidence="4 5">CBS 135458</strain>
    </source>
</reference>
<feature type="region of interest" description="Disordered" evidence="1">
    <location>
        <begin position="227"/>
        <end position="288"/>
    </location>
</feature>
<comment type="caution">
    <text evidence="4">The sequence shown here is derived from an EMBL/GenBank/DDBJ whole genome shotgun (WGS) entry which is preliminary data.</text>
</comment>
<feature type="compositionally biased region" description="Basic residues" evidence="1">
    <location>
        <begin position="230"/>
        <end position="244"/>
    </location>
</feature>
<evidence type="ECO:0000256" key="2">
    <source>
        <dbReference type="SAM" id="SignalP"/>
    </source>
</evidence>
<feature type="compositionally biased region" description="Acidic residues" evidence="1">
    <location>
        <begin position="250"/>
        <end position="262"/>
    </location>
</feature>
<evidence type="ECO:0000259" key="3">
    <source>
        <dbReference type="Pfam" id="PF23584"/>
    </source>
</evidence>
<gene>
    <name evidence="4" type="ORF">PG994_004186</name>
</gene>
<organism evidence="4 5">
    <name type="scientific">Apiospora phragmitis</name>
    <dbReference type="NCBI Taxonomy" id="2905665"/>
    <lineage>
        <taxon>Eukaryota</taxon>
        <taxon>Fungi</taxon>
        <taxon>Dikarya</taxon>
        <taxon>Ascomycota</taxon>
        <taxon>Pezizomycotina</taxon>
        <taxon>Sordariomycetes</taxon>
        <taxon>Xylariomycetidae</taxon>
        <taxon>Amphisphaeriales</taxon>
        <taxon>Apiosporaceae</taxon>
        <taxon>Apiospora</taxon>
    </lineage>
</organism>
<feature type="domain" description="DUF7136" evidence="3">
    <location>
        <begin position="39"/>
        <end position="147"/>
    </location>
</feature>